<evidence type="ECO:0000256" key="1">
    <source>
        <dbReference type="ARBA" id="ARBA00022679"/>
    </source>
</evidence>
<dbReference type="GO" id="GO:0004653">
    <property type="term" value="F:polypeptide N-acetylgalactosaminyltransferase activity"/>
    <property type="evidence" value="ECO:0007669"/>
    <property type="project" value="TreeGrafter"/>
</dbReference>
<dbReference type="GO" id="GO:0005794">
    <property type="term" value="C:Golgi apparatus"/>
    <property type="evidence" value="ECO:0007669"/>
    <property type="project" value="TreeGrafter"/>
</dbReference>
<keyword evidence="4" id="KW-1185">Reference proteome</keyword>
<dbReference type="PANTHER" id="PTHR11675">
    <property type="entry name" value="N-ACETYLGALACTOSAMINYLTRANSFERASE"/>
    <property type="match status" value="1"/>
</dbReference>
<evidence type="ECO:0000259" key="3">
    <source>
        <dbReference type="Pfam" id="PF02709"/>
    </source>
</evidence>
<keyword evidence="1" id="KW-0808">Transferase</keyword>
<evidence type="ECO:0000313" key="5">
    <source>
        <dbReference type="RefSeq" id="XP_019616119.1"/>
    </source>
</evidence>
<dbReference type="InterPro" id="IPR029044">
    <property type="entry name" value="Nucleotide-diphossugar_trans"/>
</dbReference>
<evidence type="ECO:0000313" key="4">
    <source>
        <dbReference type="Proteomes" id="UP000515135"/>
    </source>
</evidence>
<dbReference type="RefSeq" id="XP_019616119.1">
    <property type="nucleotide sequence ID" value="XM_019760560.1"/>
</dbReference>
<feature type="domain" description="Galactosyltransferase C-terminal" evidence="3">
    <location>
        <begin position="57"/>
        <end position="114"/>
    </location>
</feature>
<gene>
    <name evidence="5" type="primary">LOC109463711</name>
</gene>
<organism evidence="4 5">
    <name type="scientific">Branchiostoma belcheri</name>
    <name type="common">Amphioxus</name>
    <dbReference type="NCBI Taxonomy" id="7741"/>
    <lineage>
        <taxon>Eukaryota</taxon>
        <taxon>Metazoa</taxon>
        <taxon>Chordata</taxon>
        <taxon>Cephalochordata</taxon>
        <taxon>Leptocardii</taxon>
        <taxon>Amphioxiformes</taxon>
        <taxon>Branchiostomatidae</taxon>
        <taxon>Branchiostoma</taxon>
    </lineage>
</organism>
<dbReference type="SUPFAM" id="SSF53448">
    <property type="entry name" value="Nucleotide-diphospho-sugar transferases"/>
    <property type="match status" value="1"/>
</dbReference>
<proteinExistence type="predicted"/>
<keyword evidence="2" id="KW-1015">Disulfide bond</keyword>
<dbReference type="GO" id="GO:0006493">
    <property type="term" value="P:protein O-linked glycosylation"/>
    <property type="evidence" value="ECO:0007669"/>
    <property type="project" value="TreeGrafter"/>
</dbReference>
<name>A0A6P4Y0F0_BRABE</name>
<evidence type="ECO:0000256" key="2">
    <source>
        <dbReference type="ARBA" id="ARBA00023157"/>
    </source>
</evidence>
<dbReference type="AlphaFoldDB" id="A0A6P4Y0F0"/>
<dbReference type="GeneID" id="109463711"/>
<sequence>MTLVSPGIDWIYGDTFGIEHGTIILRITWGWSLGFGFDYEHAQRWVRLPADEQVKPVRSPMLLGGLFAIDRKFFNDIGMYDPGLEYWGGEHFEISFKVWMCGGTIETLPCSRVGHVWGSRKTYSTGNKTLQYWTDRNNMRVAEVWMDNYKVHFYRKHPHLMKRTFGDISERRRLRERLQCKDFRWYLDNAYPELYVPDDIPGRYGQLEPHGP</sequence>
<dbReference type="Proteomes" id="UP000515135">
    <property type="component" value="Unplaced"/>
</dbReference>
<dbReference type="KEGG" id="bbel:109463711"/>
<accession>A0A6P4Y0F0</accession>
<protein>
    <submittedName>
        <fullName evidence="5">Polypeptide N-acetylgalactosaminyltransferase 4-like</fullName>
    </submittedName>
</protein>
<reference evidence="5" key="1">
    <citation type="submission" date="2025-08" db="UniProtKB">
        <authorList>
            <consortium name="RefSeq"/>
        </authorList>
    </citation>
    <scope>IDENTIFICATION</scope>
    <source>
        <tissue evidence="5">Gonad</tissue>
    </source>
</reference>
<dbReference type="Gene3D" id="3.90.550.10">
    <property type="entry name" value="Spore Coat Polysaccharide Biosynthesis Protein SpsA, Chain A"/>
    <property type="match status" value="1"/>
</dbReference>
<dbReference type="Pfam" id="PF02709">
    <property type="entry name" value="Glyco_transf_7C"/>
    <property type="match status" value="1"/>
</dbReference>
<dbReference type="PANTHER" id="PTHR11675:SF131">
    <property type="entry name" value="POLYPEPTIDE N-ACETYLGALACTOSAMINYLTRANSFERASE 9-RELATED"/>
    <property type="match status" value="1"/>
</dbReference>
<dbReference type="OrthoDB" id="6119243at2759"/>
<dbReference type="InterPro" id="IPR027791">
    <property type="entry name" value="Galactosyl_T_C"/>
</dbReference>